<sequence>MLYTIVTTNLKKIFHITIIFLFIGISAFSQNDSIESLVKKASSVNYSMSELTDFAKQNINKKKDLAKFFYYWVGSNIQYDEITLQNVLNGEISNEEFNNLQSIENVFETRKGVCAGYAQLYKWFMDQMGIEVYVVTGYIRDERNHYVELELDDNSRHAWNVIKLDGTWIILDSTWGTSQDCTVSNFYFDMNPELAIITHFPEQEKWQLLEKPLSLSEFNNSKFIKPVWFHVGFTDIPSLKEDSQYYYFVYRSNPDKEWSTLWMYSLENGNYTIIRNTTRIDQDGFTYIRFEKTQVPEKAFYKM</sequence>
<evidence type="ECO:0000259" key="2">
    <source>
        <dbReference type="SMART" id="SM00460"/>
    </source>
</evidence>
<dbReference type="GO" id="GO:0005737">
    <property type="term" value="C:cytoplasm"/>
    <property type="evidence" value="ECO:0007669"/>
    <property type="project" value="TreeGrafter"/>
</dbReference>
<proteinExistence type="predicted"/>
<keyword evidence="1" id="KW-0472">Membrane</keyword>
<keyword evidence="1" id="KW-0812">Transmembrane</keyword>
<evidence type="ECO:0000256" key="1">
    <source>
        <dbReference type="SAM" id="Phobius"/>
    </source>
</evidence>
<evidence type="ECO:0000313" key="4">
    <source>
        <dbReference type="Proteomes" id="UP000540519"/>
    </source>
</evidence>
<organism evidence="3 4">
    <name type="scientific">Zobellia amurskyensis</name>
    <dbReference type="NCBI Taxonomy" id="248905"/>
    <lineage>
        <taxon>Bacteria</taxon>
        <taxon>Pseudomonadati</taxon>
        <taxon>Bacteroidota</taxon>
        <taxon>Flavobacteriia</taxon>
        <taxon>Flavobacteriales</taxon>
        <taxon>Flavobacteriaceae</taxon>
        <taxon>Zobellia</taxon>
    </lineage>
</organism>
<dbReference type="AlphaFoldDB" id="A0A7X3D182"/>
<dbReference type="PANTHER" id="PTHR46333:SF2">
    <property type="entry name" value="CYTOKINESIS PROTEIN 3"/>
    <property type="match status" value="1"/>
</dbReference>
<dbReference type="Pfam" id="PF01841">
    <property type="entry name" value="Transglut_core"/>
    <property type="match status" value="1"/>
</dbReference>
<comment type="caution">
    <text evidence="3">The sequence shown here is derived from an EMBL/GenBank/DDBJ whole genome shotgun (WGS) entry which is preliminary data.</text>
</comment>
<dbReference type="InterPro" id="IPR038765">
    <property type="entry name" value="Papain-like_cys_pep_sf"/>
</dbReference>
<dbReference type="InterPro" id="IPR052557">
    <property type="entry name" value="CAP/Cytokinesis_protein"/>
</dbReference>
<keyword evidence="1" id="KW-1133">Transmembrane helix</keyword>
<feature type="transmembrane region" description="Helical" evidence="1">
    <location>
        <begin position="12"/>
        <end position="29"/>
    </location>
</feature>
<dbReference type="SMART" id="SM00460">
    <property type="entry name" value="TGc"/>
    <property type="match status" value="1"/>
</dbReference>
<dbReference type="SUPFAM" id="SSF54001">
    <property type="entry name" value="Cysteine proteinases"/>
    <property type="match status" value="1"/>
</dbReference>
<dbReference type="Gene3D" id="3.10.620.30">
    <property type="match status" value="1"/>
</dbReference>
<dbReference type="InterPro" id="IPR002931">
    <property type="entry name" value="Transglutaminase-like"/>
</dbReference>
<dbReference type="PANTHER" id="PTHR46333">
    <property type="entry name" value="CYTOKINESIS PROTEIN 3"/>
    <property type="match status" value="1"/>
</dbReference>
<dbReference type="EMBL" id="RCNR01000008">
    <property type="protein sequence ID" value="MUH35375.1"/>
    <property type="molecule type" value="Genomic_DNA"/>
</dbReference>
<keyword evidence="4" id="KW-1185">Reference proteome</keyword>
<accession>A0A7X3D182</accession>
<dbReference type="Proteomes" id="UP000540519">
    <property type="component" value="Unassembled WGS sequence"/>
</dbReference>
<name>A0A7X3D182_9FLAO</name>
<protein>
    <recommendedName>
        <fullName evidence="2">Transglutaminase-like domain-containing protein</fullName>
    </recommendedName>
</protein>
<reference evidence="3 4" key="1">
    <citation type="journal article" date="2019" name="Mar. Drugs">
        <title>Comparative Genomics and CAZyme Genome Repertoires of Marine Zobellia amurskyensis KMM 3526(T) and Zobellia laminariae KMM 3676(T).</title>
        <authorList>
            <person name="Chernysheva N."/>
            <person name="Bystritskaya E."/>
            <person name="Stenkova A."/>
            <person name="Golovkin I."/>
            <person name="Nedashkovskaya O."/>
            <person name="Isaeva M."/>
        </authorList>
    </citation>
    <scope>NUCLEOTIDE SEQUENCE [LARGE SCALE GENOMIC DNA]</scope>
    <source>
        <strain evidence="3 4">KMM 3526</strain>
    </source>
</reference>
<gene>
    <name evidence="3" type="ORF">D9O36_05945</name>
</gene>
<evidence type="ECO:0000313" key="3">
    <source>
        <dbReference type="EMBL" id="MUH35375.1"/>
    </source>
</evidence>
<feature type="domain" description="Transglutaminase-like" evidence="2">
    <location>
        <begin position="106"/>
        <end position="175"/>
    </location>
</feature>